<dbReference type="PANTHER" id="PTHR13847:SF286">
    <property type="entry name" value="D-AMINO ACID DEHYDROGENASE"/>
    <property type="match status" value="1"/>
</dbReference>
<proteinExistence type="inferred from homology"/>
<accession>A0ABQ3JKD8</accession>
<evidence type="ECO:0000256" key="5">
    <source>
        <dbReference type="SAM" id="MobiDB-lite"/>
    </source>
</evidence>
<comment type="cofactor">
    <cofactor evidence="1">
        <name>FAD</name>
        <dbReference type="ChEBI" id="CHEBI:57692"/>
    </cofactor>
</comment>
<keyword evidence="4" id="KW-0560">Oxidoreductase</keyword>
<reference evidence="8" key="1">
    <citation type="journal article" date="2019" name="Int. J. Syst. Evol. Microbiol.">
        <title>The Global Catalogue of Microorganisms (GCM) 10K type strain sequencing project: providing services to taxonomists for standard genome sequencing and annotation.</title>
        <authorList>
            <consortium name="The Broad Institute Genomics Platform"/>
            <consortium name="The Broad Institute Genome Sequencing Center for Infectious Disease"/>
            <person name="Wu L."/>
            <person name="Ma J."/>
        </authorList>
    </citation>
    <scope>NUCLEOTIDE SEQUENCE [LARGE SCALE GENOMIC DNA]</scope>
    <source>
        <strain evidence="8">CGMCC 4.7677</strain>
    </source>
</reference>
<dbReference type="Pfam" id="PF01266">
    <property type="entry name" value="DAO"/>
    <property type="match status" value="1"/>
</dbReference>
<evidence type="ECO:0000256" key="4">
    <source>
        <dbReference type="ARBA" id="ARBA00023002"/>
    </source>
</evidence>
<dbReference type="Proteomes" id="UP000605897">
    <property type="component" value="Unassembled WGS sequence"/>
</dbReference>
<comment type="similarity">
    <text evidence="2">Belongs to the DadA oxidoreductase family.</text>
</comment>
<dbReference type="InterPro" id="IPR006076">
    <property type="entry name" value="FAD-dep_OxRdtase"/>
</dbReference>
<feature type="domain" description="FAD dependent oxidoreductase" evidence="6">
    <location>
        <begin position="50"/>
        <end position="387"/>
    </location>
</feature>
<dbReference type="SUPFAM" id="SSF54373">
    <property type="entry name" value="FAD-linked reductases, C-terminal domain"/>
    <property type="match status" value="1"/>
</dbReference>
<gene>
    <name evidence="7" type="primary">dadA</name>
    <name evidence="7" type="ORF">GCM10017786_74960</name>
</gene>
<dbReference type="Gene3D" id="3.50.50.60">
    <property type="entry name" value="FAD/NAD(P)-binding domain"/>
    <property type="match status" value="1"/>
</dbReference>
<dbReference type="EMBL" id="BNAU01000015">
    <property type="protein sequence ID" value="GHF30025.1"/>
    <property type="molecule type" value="Genomic_DNA"/>
</dbReference>
<comment type="caution">
    <text evidence="7">The sequence shown here is derived from an EMBL/GenBank/DDBJ whole genome shotgun (WGS) entry which is preliminary data.</text>
</comment>
<evidence type="ECO:0000313" key="7">
    <source>
        <dbReference type="EMBL" id="GHF30025.1"/>
    </source>
</evidence>
<evidence type="ECO:0000256" key="1">
    <source>
        <dbReference type="ARBA" id="ARBA00001974"/>
    </source>
</evidence>
<dbReference type="SUPFAM" id="SSF51905">
    <property type="entry name" value="FAD/NAD(P)-binding domain"/>
    <property type="match status" value="1"/>
</dbReference>
<dbReference type="PANTHER" id="PTHR13847">
    <property type="entry name" value="SARCOSINE DEHYDROGENASE-RELATED"/>
    <property type="match status" value="1"/>
</dbReference>
<dbReference type="Gene3D" id="3.30.9.10">
    <property type="entry name" value="D-Amino Acid Oxidase, subunit A, domain 2"/>
    <property type="match status" value="1"/>
</dbReference>
<evidence type="ECO:0000256" key="3">
    <source>
        <dbReference type="ARBA" id="ARBA00022630"/>
    </source>
</evidence>
<evidence type="ECO:0000256" key="2">
    <source>
        <dbReference type="ARBA" id="ARBA00009410"/>
    </source>
</evidence>
<keyword evidence="3" id="KW-0285">Flavoprotein</keyword>
<evidence type="ECO:0000259" key="6">
    <source>
        <dbReference type="Pfam" id="PF01266"/>
    </source>
</evidence>
<dbReference type="InterPro" id="IPR036188">
    <property type="entry name" value="FAD/NAD-bd_sf"/>
</dbReference>
<protein>
    <submittedName>
        <fullName evidence="7">Oxidoreductase</fullName>
    </submittedName>
</protein>
<organism evidence="7 8">
    <name type="scientific">Amycolatopsis deserti</name>
    <dbReference type="NCBI Taxonomy" id="185696"/>
    <lineage>
        <taxon>Bacteria</taxon>
        <taxon>Bacillati</taxon>
        <taxon>Actinomycetota</taxon>
        <taxon>Actinomycetes</taxon>
        <taxon>Pseudonocardiales</taxon>
        <taxon>Pseudonocardiaceae</taxon>
        <taxon>Amycolatopsis</taxon>
    </lineage>
</organism>
<name>A0ABQ3JKD8_9PSEU</name>
<feature type="region of interest" description="Disordered" evidence="5">
    <location>
        <begin position="1"/>
        <end position="22"/>
    </location>
</feature>
<sequence length="409" mass="41932">MGEEGTAQDNDGHNAPPSLTTGAQCTGVRVIMPAAALRPQPNYRQTGGMRVIVIGSGIAGASTAHQLARRGAEVVVVDAGRPGVATAAGAGIVCPWTSRRGDDEYRFAAAAAAYYPELIAQLAEDGAGETSFEVVGGMVVSADPAELDEAYQRVSERAAGEPAAGEVSRLDPAQARELFPALAPDLAAVHVSGGGRVDGRRMRQALLDAAVARGARIAEGAAELAGRGVRVAGEELAADKVVVAAGAWSSELVPSVAVAPQRGQISHFELPGVDTARWPVVLPVSSHYLLAFPGSRVVAGATRETGSGFDHRITAAGQREVLDHALTVAPGLADATLLETRIGFRPASPDGLPLLGPLAERPDVLIATGFGPGGLTVAPFAGRLVAGLALGEEVPVDLAPYRPERFTGR</sequence>
<keyword evidence="8" id="KW-1185">Reference proteome</keyword>
<evidence type="ECO:0000313" key="8">
    <source>
        <dbReference type="Proteomes" id="UP000605897"/>
    </source>
</evidence>